<accession>A0A7C0Y722</accession>
<gene>
    <name evidence="1" type="ORF">ENG63_04945</name>
</gene>
<protein>
    <submittedName>
        <fullName evidence="1">Uncharacterized protein</fullName>
    </submittedName>
</protein>
<name>A0A7C0Y722_DESA2</name>
<proteinExistence type="predicted"/>
<organism evidence="1">
    <name type="scientific">Desulfofervidus auxilii</name>
    <dbReference type="NCBI Taxonomy" id="1621989"/>
    <lineage>
        <taxon>Bacteria</taxon>
        <taxon>Pseudomonadati</taxon>
        <taxon>Thermodesulfobacteriota</taxon>
        <taxon>Candidatus Desulfofervidia</taxon>
        <taxon>Candidatus Desulfofervidales</taxon>
        <taxon>Candidatus Desulfofervidaceae</taxon>
        <taxon>Candidatus Desulfofervidus</taxon>
    </lineage>
</organism>
<sequence length="62" mass="7397">MRKEKLLDKLIKALLKQRTNYFDSMKMQDKVNVFKFKDPDGRIAKLLKQGINIKTIKEMCHD</sequence>
<dbReference type="Proteomes" id="UP000886289">
    <property type="component" value="Unassembled WGS sequence"/>
</dbReference>
<dbReference type="EMBL" id="DRBS01000193">
    <property type="protein sequence ID" value="HDD44190.1"/>
    <property type="molecule type" value="Genomic_DNA"/>
</dbReference>
<comment type="caution">
    <text evidence="1">The sequence shown here is derived from an EMBL/GenBank/DDBJ whole genome shotgun (WGS) entry which is preliminary data.</text>
</comment>
<dbReference type="AlphaFoldDB" id="A0A7C0Y722"/>
<evidence type="ECO:0000313" key="1">
    <source>
        <dbReference type="EMBL" id="HDD44190.1"/>
    </source>
</evidence>
<reference evidence="1" key="1">
    <citation type="journal article" date="2020" name="mSystems">
        <title>Genome- and Community-Level Interaction Insights into Carbon Utilization and Element Cycling Functions of Hydrothermarchaeota in Hydrothermal Sediment.</title>
        <authorList>
            <person name="Zhou Z."/>
            <person name="Liu Y."/>
            <person name="Xu W."/>
            <person name="Pan J."/>
            <person name="Luo Z.H."/>
            <person name="Li M."/>
        </authorList>
    </citation>
    <scope>NUCLEOTIDE SEQUENCE [LARGE SCALE GENOMIC DNA]</scope>
    <source>
        <strain evidence="1">HyVt-233</strain>
    </source>
</reference>